<name>A0A2P2K7W9_RHIMU</name>
<dbReference type="AlphaFoldDB" id="A0A2P2K7W9"/>
<dbReference type="EMBL" id="GGEC01021297">
    <property type="protein sequence ID" value="MBX01781.1"/>
    <property type="molecule type" value="Transcribed_RNA"/>
</dbReference>
<reference evidence="1" key="1">
    <citation type="submission" date="2018-02" db="EMBL/GenBank/DDBJ databases">
        <title>Rhizophora mucronata_Transcriptome.</title>
        <authorList>
            <person name="Meera S.P."/>
            <person name="Sreeshan A."/>
            <person name="Augustine A."/>
        </authorList>
    </citation>
    <scope>NUCLEOTIDE SEQUENCE</scope>
    <source>
        <tissue evidence="1">Leaf</tissue>
    </source>
</reference>
<proteinExistence type="predicted"/>
<sequence>MRGRKGALGTIYTDDPQDSVKALVRNNVASRRADVQTPPTMRDKSAHPLYQWDFYGIQVLQNF</sequence>
<accession>A0A2P2K7W9</accession>
<organism evidence="1">
    <name type="scientific">Rhizophora mucronata</name>
    <name type="common">Asiatic mangrove</name>
    <dbReference type="NCBI Taxonomy" id="61149"/>
    <lineage>
        <taxon>Eukaryota</taxon>
        <taxon>Viridiplantae</taxon>
        <taxon>Streptophyta</taxon>
        <taxon>Embryophyta</taxon>
        <taxon>Tracheophyta</taxon>
        <taxon>Spermatophyta</taxon>
        <taxon>Magnoliopsida</taxon>
        <taxon>eudicotyledons</taxon>
        <taxon>Gunneridae</taxon>
        <taxon>Pentapetalae</taxon>
        <taxon>rosids</taxon>
        <taxon>fabids</taxon>
        <taxon>Malpighiales</taxon>
        <taxon>Rhizophoraceae</taxon>
        <taxon>Rhizophora</taxon>
    </lineage>
</organism>
<protein>
    <submittedName>
        <fullName evidence="1">Uncharacterized protein</fullName>
    </submittedName>
</protein>
<evidence type="ECO:0000313" key="1">
    <source>
        <dbReference type="EMBL" id="MBX01781.1"/>
    </source>
</evidence>